<evidence type="ECO:0000256" key="5">
    <source>
        <dbReference type="ARBA" id="ARBA00022692"/>
    </source>
</evidence>
<gene>
    <name evidence="14" type="ORF">SH1V18_21730</name>
</gene>
<comment type="subcellular location">
    <subcellularLocation>
        <location evidence="1">Cell membrane</location>
        <topology evidence="1">Multi-pass membrane protein</topology>
    </subcellularLocation>
</comment>
<comment type="caution">
    <text evidence="14">The sequence shown here is derived from an EMBL/GenBank/DDBJ whole genome shotgun (WGS) entry which is preliminary data.</text>
</comment>
<dbReference type="GO" id="GO:0000155">
    <property type="term" value="F:phosphorelay sensor kinase activity"/>
    <property type="evidence" value="ECO:0007669"/>
    <property type="project" value="InterPro"/>
</dbReference>
<feature type="domain" description="Histidine kinase/HSP90-like ATPase" evidence="13">
    <location>
        <begin position="473"/>
        <end position="584"/>
    </location>
</feature>
<keyword evidence="3" id="KW-0597">Phosphoprotein</keyword>
<protein>
    <submittedName>
        <fullName evidence="14">Histidine kinase</fullName>
    </submittedName>
</protein>
<dbReference type="GO" id="GO:0005886">
    <property type="term" value="C:plasma membrane"/>
    <property type="evidence" value="ECO:0007669"/>
    <property type="project" value="UniProtKB-SubCell"/>
</dbReference>
<keyword evidence="8" id="KW-0067">ATP-binding</keyword>
<dbReference type="EMBL" id="BRLB01000005">
    <property type="protein sequence ID" value="GKX29693.1"/>
    <property type="molecule type" value="Genomic_DNA"/>
</dbReference>
<keyword evidence="2" id="KW-1003">Cell membrane</keyword>
<keyword evidence="9 12" id="KW-1133">Transmembrane helix</keyword>
<dbReference type="InterPro" id="IPR036890">
    <property type="entry name" value="HATPase_C_sf"/>
</dbReference>
<evidence type="ECO:0000256" key="6">
    <source>
        <dbReference type="ARBA" id="ARBA00022741"/>
    </source>
</evidence>
<dbReference type="RefSeq" id="WP_281815298.1">
    <property type="nucleotide sequence ID" value="NZ_BRLB01000005.1"/>
</dbReference>
<accession>A0A9W5YCA0</accession>
<keyword evidence="15" id="KW-1185">Reference proteome</keyword>
<evidence type="ECO:0000256" key="1">
    <source>
        <dbReference type="ARBA" id="ARBA00004651"/>
    </source>
</evidence>
<keyword evidence="6" id="KW-0547">Nucleotide-binding</keyword>
<dbReference type="SUPFAM" id="SSF55874">
    <property type="entry name" value="ATPase domain of HSP90 chaperone/DNA topoisomerase II/histidine kinase"/>
    <property type="match status" value="1"/>
</dbReference>
<sequence>MCKFKKSIFMQLILLIILVILVPLLFLGYTTYSSYQRDTETKIISSNLAALQQLDQTLKRVTDQVNSIINTYNNNKLFEMYLTQQYSSDYNKIKTTKIVEDILVEHISSLNWINCEIILIGKNNNIFTSNDNPPKLSATSVYNSYWYQNNLLHKDMINWHVLNRSYFSKDSTSTVLAGTKTLNNYISDNIYGTIIIELNEKYFYNIYKKILDKGEILMIQNSDGNIISSSDRTITPSLDPEDTAYPIQSESLVNNYKYHGKKYLYISQPSSISDWVITKLIPSENMNEEFNKLQKNFIYIYIACIMLVSIGIFITALRIYYPIQKLSNKLQRQFMSSDNERDNNHFSLINIMTGYEQLINDVDITIDQLMEENEARRKAELHALAMQINPHFLYNTLNSIKCLVWTNQYKLIEPTINCLVNLLRQTLHSMDKLITLEEEIKNIKNYVFIQNIRTDNLISINYDIPLSYYNNLIPSLILQPIVENSIFHGIEPLGKQGCITISAYHEGKDLYIEVLDNGVGMSEKTLTNILEQTKVSNNKSSFNHIGINNINNRIKLYYGTDYGVHYESKENLGTSVTLKVKYSC</sequence>
<evidence type="ECO:0000259" key="13">
    <source>
        <dbReference type="SMART" id="SM00387"/>
    </source>
</evidence>
<evidence type="ECO:0000313" key="14">
    <source>
        <dbReference type="EMBL" id="GKX29693.1"/>
    </source>
</evidence>
<dbReference type="InterPro" id="IPR050640">
    <property type="entry name" value="Bact_2-comp_sensor_kinase"/>
</dbReference>
<dbReference type="InterPro" id="IPR010559">
    <property type="entry name" value="Sig_transdc_His_kin_internal"/>
</dbReference>
<dbReference type="Pfam" id="PF02518">
    <property type="entry name" value="HATPase_c"/>
    <property type="match status" value="1"/>
</dbReference>
<keyword evidence="10" id="KW-0902">Two-component regulatory system</keyword>
<dbReference type="Gene3D" id="3.30.565.10">
    <property type="entry name" value="Histidine kinase-like ATPase, C-terminal domain"/>
    <property type="match status" value="1"/>
</dbReference>
<dbReference type="SMART" id="SM00387">
    <property type="entry name" value="HATPase_c"/>
    <property type="match status" value="1"/>
</dbReference>
<evidence type="ECO:0000256" key="8">
    <source>
        <dbReference type="ARBA" id="ARBA00022840"/>
    </source>
</evidence>
<dbReference type="Pfam" id="PF06580">
    <property type="entry name" value="His_kinase"/>
    <property type="match status" value="1"/>
</dbReference>
<keyword evidence="11 12" id="KW-0472">Membrane</keyword>
<evidence type="ECO:0000256" key="2">
    <source>
        <dbReference type="ARBA" id="ARBA00022475"/>
    </source>
</evidence>
<evidence type="ECO:0000256" key="10">
    <source>
        <dbReference type="ARBA" id="ARBA00023012"/>
    </source>
</evidence>
<feature type="transmembrane region" description="Helical" evidence="12">
    <location>
        <begin position="12"/>
        <end position="32"/>
    </location>
</feature>
<feature type="transmembrane region" description="Helical" evidence="12">
    <location>
        <begin position="298"/>
        <end position="321"/>
    </location>
</feature>
<evidence type="ECO:0000256" key="11">
    <source>
        <dbReference type="ARBA" id="ARBA00023136"/>
    </source>
</evidence>
<dbReference type="AlphaFoldDB" id="A0A9W5YCA0"/>
<evidence type="ECO:0000256" key="4">
    <source>
        <dbReference type="ARBA" id="ARBA00022679"/>
    </source>
</evidence>
<keyword evidence="5 12" id="KW-0812">Transmembrane</keyword>
<keyword evidence="7 14" id="KW-0418">Kinase</keyword>
<dbReference type="GO" id="GO:0005524">
    <property type="term" value="F:ATP binding"/>
    <property type="evidence" value="ECO:0007669"/>
    <property type="project" value="UniProtKB-KW"/>
</dbReference>
<evidence type="ECO:0000256" key="12">
    <source>
        <dbReference type="SAM" id="Phobius"/>
    </source>
</evidence>
<name>A0A9W5YCA0_9FIRM</name>
<dbReference type="PANTHER" id="PTHR34220">
    <property type="entry name" value="SENSOR HISTIDINE KINASE YPDA"/>
    <property type="match status" value="1"/>
</dbReference>
<reference evidence="14" key="1">
    <citation type="submission" date="2022-06" db="EMBL/GenBank/DDBJ databases">
        <title>Vallitalea longa sp. nov., an anaerobic bacterium isolated from marine sediment.</title>
        <authorList>
            <person name="Hirano S."/>
            <person name="Terahara T."/>
            <person name="Mori K."/>
            <person name="Hamada M."/>
            <person name="Matsumoto R."/>
            <person name="Kobayashi T."/>
        </authorList>
    </citation>
    <scope>NUCLEOTIDE SEQUENCE</scope>
    <source>
        <strain evidence="14">SH18-1</strain>
    </source>
</reference>
<dbReference type="InterPro" id="IPR003594">
    <property type="entry name" value="HATPase_dom"/>
</dbReference>
<organism evidence="14 15">
    <name type="scientific">Vallitalea longa</name>
    <dbReference type="NCBI Taxonomy" id="2936439"/>
    <lineage>
        <taxon>Bacteria</taxon>
        <taxon>Bacillati</taxon>
        <taxon>Bacillota</taxon>
        <taxon>Clostridia</taxon>
        <taxon>Lachnospirales</taxon>
        <taxon>Vallitaleaceae</taxon>
        <taxon>Vallitalea</taxon>
    </lineage>
</organism>
<dbReference type="Proteomes" id="UP001144256">
    <property type="component" value="Unassembled WGS sequence"/>
</dbReference>
<evidence type="ECO:0000256" key="9">
    <source>
        <dbReference type="ARBA" id="ARBA00022989"/>
    </source>
</evidence>
<proteinExistence type="predicted"/>
<dbReference type="PANTHER" id="PTHR34220:SF11">
    <property type="entry name" value="SENSOR PROTEIN KINASE HPTS"/>
    <property type="match status" value="1"/>
</dbReference>
<evidence type="ECO:0000256" key="3">
    <source>
        <dbReference type="ARBA" id="ARBA00022553"/>
    </source>
</evidence>
<evidence type="ECO:0000256" key="7">
    <source>
        <dbReference type="ARBA" id="ARBA00022777"/>
    </source>
</evidence>
<evidence type="ECO:0000313" key="15">
    <source>
        <dbReference type="Proteomes" id="UP001144256"/>
    </source>
</evidence>
<keyword evidence="4" id="KW-0808">Transferase</keyword>